<sequence length="880" mass="103965">MDKLWLSADEKKRYQKIYSKLQQNNYLSKDKLIKFITSRAQISSSQAKEIVGKGFLVSKESNQMDLTGLFYLMKYVALIQNGGSETDEITQIQKELPLAHLKESKKGSDSQEKSGSIHQKDELKQKDHNLNNIEDLEENKQNIDNQSNGRKVSELISKSVKENSQEIVEQEEKKIDKQIELNNSFLHQSNVSVNDMNFSSFQSSQNNLKDQAVLNQVGKNSNSPVNIQENEQNQKKQDGEHEEQEEQKEVNQQDYNKKNANQQGQQNINLNYNIRDCRLLTFGKEQAEDLKSILKEMKENEQQVNNNKHENGDFSINQDKNALQKDKDQSFINQNGISKVKLNDQKSQPESFSAIQEKENEQRENISEVKQFDIFSNQNLPQQPQIYFEFNQEPDIYSEHNDGNVNSVYEQKEQPQQPFFEQKAFQNTEKVQKQSIEENQQRFIIEDQKQKELDDEDQKLIKSVSQVFQKDDQKQIQHAFDFFKSNREDNILNKSKVKKEKNIKRVKITGHRNEYENYIKQYTLYYIETTVDGRKITVERRYNNFRALHEYFENSVDYYGIIKPILPSTNMTSIAIGQYIGKQEQQQLDQRQIDLENYLNLYLQNEILRHDKVLTSFLEEKQFIPPADTQFSYVEWVKKMVANVQDTDFSEWRDYTEAKMKITLNEFFKLGDNEVDTSDVDSKMEQVNQLGQQVNKIIEFLNNDIKYDNEQLNAIEQLERNFYSENDLREQPQNDTLLEILKNFKSEILDHQNKVKVEIQEKHKVLQEFRIIHNFIESAKVAQQVLKNKIQERYILKNMKVSKFNKVHEQNNNRSDSSEAKRELEKLNEKFQQSEDTIKQIQLKLSKELLTFIEIQRQKISDALKLFSDMNKQIYVQLNK</sequence>
<dbReference type="InterPro" id="IPR001683">
    <property type="entry name" value="PX_dom"/>
</dbReference>
<dbReference type="Pfam" id="PF00787">
    <property type="entry name" value="PX"/>
    <property type="match status" value="1"/>
</dbReference>
<evidence type="ECO:0000313" key="4">
    <source>
        <dbReference type="EMBL" id="EAR90849.2"/>
    </source>
</evidence>
<name>I7MDS2_TETTS</name>
<feature type="domain" description="PX" evidence="3">
    <location>
        <begin position="503"/>
        <end position="624"/>
    </location>
</feature>
<feature type="compositionally biased region" description="Basic and acidic residues" evidence="2">
    <location>
        <begin position="118"/>
        <end position="127"/>
    </location>
</feature>
<dbReference type="RefSeq" id="XP_001011094.2">
    <property type="nucleotide sequence ID" value="XM_001011094.3"/>
</dbReference>
<keyword evidence="5" id="KW-1185">Reference proteome</keyword>
<feature type="region of interest" description="Disordered" evidence="2">
    <location>
        <begin position="218"/>
        <end position="252"/>
    </location>
</feature>
<dbReference type="SMART" id="SM00312">
    <property type="entry name" value="PX"/>
    <property type="match status" value="1"/>
</dbReference>
<evidence type="ECO:0000256" key="1">
    <source>
        <dbReference type="SAM" id="Coils"/>
    </source>
</evidence>
<evidence type="ECO:0000256" key="2">
    <source>
        <dbReference type="SAM" id="MobiDB-lite"/>
    </source>
</evidence>
<dbReference type="CDD" id="cd06093">
    <property type="entry name" value="PX_domain"/>
    <property type="match status" value="1"/>
</dbReference>
<dbReference type="SUPFAM" id="SSF64268">
    <property type="entry name" value="PX domain"/>
    <property type="match status" value="1"/>
</dbReference>
<reference evidence="5" key="1">
    <citation type="journal article" date="2006" name="PLoS Biol.">
        <title>Macronuclear genome sequence of the ciliate Tetrahymena thermophila, a model eukaryote.</title>
        <authorList>
            <person name="Eisen J.A."/>
            <person name="Coyne R.S."/>
            <person name="Wu M."/>
            <person name="Wu D."/>
            <person name="Thiagarajan M."/>
            <person name="Wortman J.R."/>
            <person name="Badger J.H."/>
            <person name="Ren Q."/>
            <person name="Amedeo P."/>
            <person name="Jones K.M."/>
            <person name="Tallon L.J."/>
            <person name="Delcher A.L."/>
            <person name="Salzberg S.L."/>
            <person name="Silva J.C."/>
            <person name="Haas B.J."/>
            <person name="Majoros W.H."/>
            <person name="Farzad M."/>
            <person name="Carlton J.M."/>
            <person name="Smith R.K. Jr."/>
            <person name="Garg J."/>
            <person name="Pearlman R.E."/>
            <person name="Karrer K.M."/>
            <person name="Sun L."/>
            <person name="Manning G."/>
            <person name="Elde N.C."/>
            <person name="Turkewitz A.P."/>
            <person name="Asai D.J."/>
            <person name="Wilkes D.E."/>
            <person name="Wang Y."/>
            <person name="Cai H."/>
            <person name="Collins K."/>
            <person name="Stewart B.A."/>
            <person name="Lee S.R."/>
            <person name="Wilamowska K."/>
            <person name="Weinberg Z."/>
            <person name="Ruzzo W.L."/>
            <person name="Wloga D."/>
            <person name="Gaertig J."/>
            <person name="Frankel J."/>
            <person name="Tsao C.-C."/>
            <person name="Gorovsky M.A."/>
            <person name="Keeling P.J."/>
            <person name="Waller R.F."/>
            <person name="Patron N.J."/>
            <person name="Cherry J.M."/>
            <person name="Stover N.A."/>
            <person name="Krieger C.J."/>
            <person name="del Toro C."/>
            <person name="Ryder H.F."/>
            <person name="Williamson S.C."/>
            <person name="Barbeau R.A."/>
            <person name="Hamilton E.P."/>
            <person name="Orias E."/>
        </authorList>
    </citation>
    <scope>NUCLEOTIDE SEQUENCE [LARGE SCALE GENOMIC DNA]</scope>
    <source>
        <strain evidence="5">SB210</strain>
    </source>
</reference>
<evidence type="ECO:0000313" key="5">
    <source>
        <dbReference type="Proteomes" id="UP000009168"/>
    </source>
</evidence>
<protein>
    <submittedName>
        <fullName evidence="4">PX domain protein</fullName>
    </submittedName>
</protein>
<dbReference type="Gene3D" id="3.30.1520.10">
    <property type="entry name" value="Phox-like domain"/>
    <property type="match status" value="1"/>
</dbReference>
<organism evidence="4 5">
    <name type="scientific">Tetrahymena thermophila (strain SB210)</name>
    <dbReference type="NCBI Taxonomy" id="312017"/>
    <lineage>
        <taxon>Eukaryota</taxon>
        <taxon>Sar</taxon>
        <taxon>Alveolata</taxon>
        <taxon>Ciliophora</taxon>
        <taxon>Intramacronucleata</taxon>
        <taxon>Oligohymenophorea</taxon>
        <taxon>Hymenostomatida</taxon>
        <taxon>Tetrahymenina</taxon>
        <taxon>Tetrahymenidae</taxon>
        <taxon>Tetrahymena</taxon>
    </lineage>
</organism>
<accession>I7MDS2</accession>
<dbReference type="InterPro" id="IPR036871">
    <property type="entry name" value="PX_dom_sf"/>
</dbReference>
<feature type="region of interest" description="Disordered" evidence="2">
    <location>
        <begin position="102"/>
        <end position="127"/>
    </location>
</feature>
<dbReference type="EMBL" id="GG662793">
    <property type="protein sequence ID" value="EAR90849.2"/>
    <property type="molecule type" value="Genomic_DNA"/>
</dbReference>
<keyword evidence="1" id="KW-0175">Coiled coil</keyword>
<dbReference type="KEGG" id="tet:TTHERM_00143550"/>
<dbReference type="PROSITE" id="PS50195">
    <property type="entry name" value="PX"/>
    <property type="match status" value="1"/>
</dbReference>
<dbReference type="GO" id="GO:0035091">
    <property type="term" value="F:phosphatidylinositol binding"/>
    <property type="evidence" value="ECO:0007669"/>
    <property type="project" value="InterPro"/>
</dbReference>
<gene>
    <name evidence="4" type="ORF">TTHERM_00143550</name>
</gene>
<proteinExistence type="predicted"/>
<dbReference type="InParanoid" id="I7MDS2"/>
<dbReference type="Proteomes" id="UP000009168">
    <property type="component" value="Unassembled WGS sequence"/>
</dbReference>
<feature type="compositionally biased region" description="Polar residues" evidence="2">
    <location>
        <begin position="218"/>
        <end position="227"/>
    </location>
</feature>
<feature type="compositionally biased region" description="Basic and acidic residues" evidence="2">
    <location>
        <begin position="102"/>
        <end position="112"/>
    </location>
</feature>
<dbReference type="GeneID" id="7827519"/>
<evidence type="ECO:0000259" key="3">
    <source>
        <dbReference type="PROSITE" id="PS50195"/>
    </source>
</evidence>
<dbReference type="AlphaFoldDB" id="I7MDS2"/>
<feature type="coiled-coil region" evidence="1">
    <location>
        <begin position="810"/>
        <end position="844"/>
    </location>
</feature>